<evidence type="ECO:0000256" key="1">
    <source>
        <dbReference type="SAM" id="Coils"/>
    </source>
</evidence>
<proteinExistence type="predicted"/>
<keyword evidence="3" id="KW-1185">Reference proteome</keyword>
<organism evidence="2 3">
    <name type="scientific">Monoraphidium neglectum</name>
    <dbReference type="NCBI Taxonomy" id="145388"/>
    <lineage>
        <taxon>Eukaryota</taxon>
        <taxon>Viridiplantae</taxon>
        <taxon>Chlorophyta</taxon>
        <taxon>core chlorophytes</taxon>
        <taxon>Chlorophyceae</taxon>
        <taxon>CS clade</taxon>
        <taxon>Sphaeropleales</taxon>
        <taxon>Selenastraceae</taxon>
        <taxon>Monoraphidium</taxon>
    </lineage>
</organism>
<dbReference type="OrthoDB" id="10405826at2759"/>
<accession>A0A0D2MF30</accession>
<keyword evidence="1" id="KW-0175">Coiled coil</keyword>
<dbReference type="EMBL" id="KK101874">
    <property type="protein sequence ID" value="KIY99351.1"/>
    <property type="molecule type" value="Genomic_DNA"/>
</dbReference>
<dbReference type="Proteomes" id="UP000054498">
    <property type="component" value="Unassembled WGS sequence"/>
</dbReference>
<dbReference type="AlphaFoldDB" id="A0A0D2MF30"/>
<dbReference type="KEGG" id="mng:MNEG_8611"/>
<evidence type="ECO:0000313" key="2">
    <source>
        <dbReference type="EMBL" id="KIY99351.1"/>
    </source>
</evidence>
<name>A0A0D2MF30_9CHLO</name>
<gene>
    <name evidence="2" type="ORF">MNEG_8611</name>
</gene>
<reference evidence="2 3" key="1">
    <citation type="journal article" date="2013" name="BMC Genomics">
        <title>Reconstruction of the lipid metabolism for the microalga Monoraphidium neglectum from its genome sequence reveals characteristics suitable for biofuel production.</title>
        <authorList>
            <person name="Bogen C."/>
            <person name="Al-Dilaimi A."/>
            <person name="Albersmeier A."/>
            <person name="Wichmann J."/>
            <person name="Grundmann M."/>
            <person name="Rupp O."/>
            <person name="Lauersen K.J."/>
            <person name="Blifernez-Klassen O."/>
            <person name="Kalinowski J."/>
            <person name="Goesmann A."/>
            <person name="Mussgnug J.H."/>
            <person name="Kruse O."/>
        </authorList>
    </citation>
    <scope>NUCLEOTIDE SEQUENCE [LARGE SCALE GENOMIC DNA]</scope>
    <source>
        <strain evidence="2 3">SAG 48.87</strain>
    </source>
</reference>
<sequence length="84" mass="9915">MGFLQDWFNGEAKKSYESATKRAAAFEEQLETHQKHMADERVFANMRPVEKKVPFADLPFHPVYEQRNKMYPHQIFTRRPAGDS</sequence>
<dbReference type="RefSeq" id="XP_013898371.1">
    <property type="nucleotide sequence ID" value="XM_014042917.1"/>
</dbReference>
<evidence type="ECO:0000313" key="3">
    <source>
        <dbReference type="Proteomes" id="UP000054498"/>
    </source>
</evidence>
<protein>
    <submittedName>
        <fullName evidence="2">Uncharacterized protein</fullName>
    </submittedName>
</protein>
<feature type="coiled-coil region" evidence="1">
    <location>
        <begin position="9"/>
        <end position="36"/>
    </location>
</feature>
<dbReference type="GeneID" id="25741487"/>